<gene>
    <name evidence="2" type="ORF">MM50RIKEN_07510</name>
</gene>
<keyword evidence="1" id="KW-1133">Transmembrane helix</keyword>
<feature type="transmembrane region" description="Helical" evidence="1">
    <location>
        <begin position="168"/>
        <end position="191"/>
    </location>
</feature>
<feature type="transmembrane region" description="Helical" evidence="1">
    <location>
        <begin position="390"/>
        <end position="412"/>
    </location>
</feature>
<organism evidence="2 3">
    <name type="scientific">Vescimonas coprocola</name>
    <dbReference type="NCBI Taxonomy" id="2714355"/>
    <lineage>
        <taxon>Bacteria</taxon>
        <taxon>Bacillati</taxon>
        <taxon>Bacillota</taxon>
        <taxon>Clostridia</taxon>
        <taxon>Eubacteriales</taxon>
        <taxon>Oscillospiraceae</taxon>
        <taxon>Vescimonas</taxon>
    </lineage>
</organism>
<protein>
    <submittedName>
        <fullName evidence="2">Membrane protein</fullName>
    </submittedName>
</protein>
<feature type="transmembrane region" description="Helical" evidence="1">
    <location>
        <begin position="197"/>
        <end position="217"/>
    </location>
</feature>
<name>A0A810PXX9_9FIRM</name>
<dbReference type="Proteomes" id="UP000681035">
    <property type="component" value="Chromosome"/>
</dbReference>
<feature type="transmembrane region" description="Helical" evidence="1">
    <location>
        <begin position="37"/>
        <end position="57"/>
    </location>
</feature>
<keyword evidence="1" id="KW-0812">Transmembrane</keyword>
<evidence type="ECO:0000313" key="2">
    <source>
        <dbReference type="EMBL" id="BCK80988.1"/>
    </source>
</evidence>
<feature type="transmembrane region" description="Helical" evidence="1">
    <location>
        <begin position="315"/>
        <end position="336"/>
    </location>
</feature>
<feature type="transmembrane region" description="Helical" evidence="1">
    <location>
        <begin position="481"/>
        <end position="501"/>
    </location>
</feature>
<accession>A0A810PXX9</accession>
<feature type="transmembrane region" description="Helical" evidence="1">
    <location>
        <begin position="356"/>
        <end position="378"/>
    </location>
</feature>
<feature type="transmembrane region" description="Helical" evidence="1">
    <location>
        <begin position="450"/>
        <end position="469"/>
    </location>
</feature>
<feature type="transmembrane region" description="Helical" evidence="1">
    <location>
        <begin position="63"/>
        <end position="83"/>
    </location>
</feature>
<evidence type="ECO:0000256" key="1">
    <source>
        <dbReference type="SAM" id="Phobius"/>
    </source>
</evidence>
<dbReference type="InterPro" id="IPR011435">
    <property type="entry name" value="UmpAB"/>
</dbReference>
<dbReference type="Pfam" id="PF07556">
    <property type="entry name" value="DUF1538"/>
    <property type="match status" value="2"/>
</dbReference>
<dbReference type="EMBL" id="AP023418">
    <property type="protein sequence ID" value="BCK80988.1"/>
    <property type="molecule type" value="Genomic_DNA"/>
</dbReference>
<feature type="transmembrane region" description="Helical" evidence="1">
    <location>
        <begin position="141"/>
        <end position="161"/>
    </location>
</feature>
<dbReference type="AlphaFoldDB" id="A0A810PXX9"/>
<sequence length="526" mass="56324">MSRKPLSVQAQQDRLRRKRREAGEVLTIFRKPLKESLTSVLPITAIVLVLCFTITPISNNAMMAFLLGSLLLIVGMGLFTLGSEMSMIPLGEAVGKEITKSKKVWVIVAISFLIGVIITVAEPDLQVLAGQVPSIPDRVIIWSVALGVGVFLVIALLRILFAIQLSYLLIGFYAIVFVLAGFVSPDFWAVAFDSGGVTTGPMTVPFIMALGVGVSAVRNDKDAGGDSFGLVALCSIGPIITVLLLGLLYQPDGSSYTPVSVPDAKDTAEMFRSYTHALPEYFKEIFLSLAPILAFFVLFQLVTRRMHRREVMSMLFGLLYTYIGLVLFLTGVNVGFMPVGSFLGESIAAHESYSWLLIPIAMLIGYFIVSAEPAVHVLNRQVEEITAGAIPASAMNAALSIGVSVSLALAMIRVLTGISIMWFLIPGYVLSLALSFVVPKIFTSIAFDSGGVASGPMTATFLLPFAMGACDALGGNVVTDAFGVVAMVAMTPLVTIQLLGVSYQRKLSKRTPVPAVGQVEEIIELA</sequence>
<reference evidence="2" key="1">
    <citation type="submission" date="2020-09" db="EMBL/GenBank/DDBJ databases">
        <title>New species isolated from human feces.</title>
        <authorList>
            <person name="Kitahara M."/>
            <person name="Shigeno Y."/>
            <person name="Shime M."/>
            <person name="Matsumoto Y."/>
            <person name="Nakamura S."/>
            <person name="Motooka D."/>
            <person name="Fukuoka S."/>
            <person name="Nishikawa H."/>
            <person name="Benno Y."/>
        </authorList>
    </citation>
    <scope>NUCLEOTIDE SEQUENCE</scope>
    <source>
        <strain evidence="2">MM50</strain>
    </source>
</reference>
<feature type="transmembrane region" description="Helical" evidence="1">
    <location>
        <begin position="418"/>
        <end position="438"/>
    </location>
</feature>
<keyword evidence="1" id="KW-0472">Membrane</keyword>
<evidence type="ECO:0000313" key="3">
    <source>
        <dbReference type="Proteomes" id="UP000681035"/>
    </source>
</evidence>
<proteinExistence type="predicted"/>
<feature type="transmembrane region" description="Helical" evidence="1">
    <location>
        <begin position="229"/>
        <end position="249"/>
    </location>
</feature>
<dbReference type="KEGG" id="vcop:MM50RIKEN_07510"/>
<feature type="transmembrane region" description="Helical" evidence="1">
    <location>
        <begin position="285"/>
        <end position="303"/>
    </location>
</feature>
<keyword evidence="3" id="KW-1185">Reference proteome</keyword>
<feature type="transmembrane region" description="Helical" evidence="1">
    <location>
        <begin position="104"/>
        <end position="121"/>
    </location>
</feature>